<dbReference type="SUPFAM" id="SSF50249">
    <property type="entry name" value="Nucleic acid-binding proteins"/>
    <property type="match status" value="2"/>
</dbReference>
<evidence type="ECO:0000259" key="2">
    <source>
        <dbReference type="Pfam" id="PF16900"/>
    </source>
</evidence>
<proteinExistence type="predicted"/>
<protein>
    <recommendedName>
        <fullName evidence="2">Replication protein A OB domain-containing protein</fullName>
    </recommendedName>
</protein>
<dbReference type="Gene3D" id="2.40.50.140">
    <property type="entry name" value="Nucleic acid-binding proteins"/>
    <property type="match status" value="2"/>
</dbReference>
<sequence length="275" mass="31192">MIEIWSNEQKLTFSLHLLDESGEIQADVQGIGAIELYDIIQEGKAYSICSTLIEEAPRWRKSYKVPHKWCLKFTKASLVEECRDIQGIEGLKLRFDNLVSISSLSGLEEDTSCDILAVITRVEGVQVYSQKGSSGTYQTTRRIILLDQSGHWVQATLWGKPAFDFNIQEGEIVAFRRVIVSGYRGRTISIMNSSKLFTDPQKLLPKEYDELSQWYQSQGSPRGLSEFSAQTRLADVDQERRVPIQPPGDWEGFKAWMKDIGEISKKSSTGNTWIS</sequence>
<gene>
    <name evidence="3" type="ORF">NP233_g322</name>
</gene>
<keyword evidence="4" id="KW-1185">Reference proteome</keyword>
<dbReference type="EMBL" id="JANIEX010000008">
    <property type="protein sequence ID" value="KAJ3576594.1"/>
    <property type="molecule type" value="Genomic_DNA"/>
</dbReference>
<accession>A0AAD5W5P3</accession>
<evidence type="ECO:0000313" key="4">
    <source>
        <dbReference type="Proteomes" id="UP001213000"/>
    </source>
</evidence>
<name>A0AAD5W5P3_9AGAR</name>
<dbReference type="InterPro" id="IPR012340">
    <property type="entry name" value="NA-bd_OB-fold"/>
</dbReference>
<dbReference type="CDD" id="cd04475">
    <property type="entry name" value="RPA1_DBD_B"/>
    <property type="match status" value="1"/>
</dbReference>
<keyword evidence="1" id="KW-0238">DNA-binding</keyword>
<evidence type="ECO:0000313" key="3">
    <source>
        <dbReference type="EMBL" id="KAJ3576594.1"/>
    </source>
</evidence>
<dbReference type="GO" id="GO:0003677">
    <property type="term" value="F:DNA binding"/>
    <property type="evidence" value="ECO:0007669"/>
    <property type="project" value="UniProtKB-KW"/>
</dbReference>
<dbReference type="InterPro" id="IPR031657">
    <property type="entry name" value="REPA_OB_2"/>
</dbReference>
<dbReference type="PANTHER" id="PTHR47165">
    <property type="entry name" value="OS03G0429900 PROTEIN"/>
    <property type="match status" value="1"/>
</dbReference>
<organism evidence="3 4">
    <name type="scientific">Leucocoprinus birnbaumii</name>
    <dbReference type="NCBI Taxonomy" id="56174"/>
    <lineage>
        <taxon>Eukaryota</taxon>
        <taxon>Fungi</taxon>
        <taxon>Dikarya</taxon>
        <taxon>Basidiomycota</taxon>
        <taxon>Agaricomycotina</taxon>
        <taxon>Agaricomycetes</taxon>
        <taxon>Agaricomycetidae</taxon>
        <taxon>Agaricales</taxon>
        <taxon>Agaricineae</taxon>
        <taxon>Agaricaceae</taxon>
        <taxon>Leucocoprinus</taxon>
    </lineage>
</organism>
<feature type="domain" description="Replication protein A OB" evidence="2">
    <location>
        <begin position="101"/>
        <end position="198"/>
    </location>
</feature>
<evidence type="ECO:0000256" key="1">
    <source>
        <dbReference type="ARBA" id="ARBA00023125"/>
    </source>
</evidence>
<reference evidence="3" key="1">
    <citation type="submission" date="2022-07" db="EMBL/GenBank/DDBJ databases">
        <title>Genome Sequence of Leucocoprinus birnbaumii.</title>
        <authorList>
            <person name="Buettner E."/>
        </authorList>
    </citation>
    <scope>NUCLEOTIDE SEQUENCE</scope>
    <source>
        <strain evidence="3">VT141</strain>
    </source>
</reference>
<dbReference type="PANTHER" id="PTHR47165:SF4">
    <property type="entry name" value="OS03G0429900 PROTEIN"/>
    <property type="match status" value="1"/>
</dbReference>
<comment type="caution">
    <text evidence="3">The sequence shown here is derived from an EMBL/GenBank/DDBJ whole genome shotgun (WGS) entry which is preliminary data.</text>
</comment>
<dbReference type="AlphaFoldDB" id="A0AAD5W5P3"/>
<dbReference type="Proteomes" id="UP001213000">
    <property type="component" value="Unassembled WGS sequence"/>
</dbReference>
<dbReference type="Pfam" id="PF16900">
    <property type="entry name" value="REPA_OB_2"/>
    <property type="match status" value="1"/>
</dbReference>